<evidence type="ECO:0008006" key="4">
    <source>
        <dbReference type="Google" id="ProtNLM"/>
    </source>
</evidence>
<feature type="region of interest" description="Disordered" evidence="1">
    <location>
        <begin position="1"/>
        <end position="49"/>
    </location>
</feature>
<dbReference type="EMBL" id="AVOT02007060">
    <property type="protein sequence ID" value="MBW0483062.1"/>
    <property type="molecule type" value="Genomic_DNA"/>
</dbReference>
<organism evidence="2 3">
    <name type="scientific">Austropuccinia psidii MF-1</name>
    <dbReference type="NCBI Taxonomy" id="1389203"/>
    <lineage>
        <taxon>Eukaryota</taxon>
        <taxon>Fungi</taxon>
        <taxon>Dikarya</taxon>
        <taxon>Basidiomycota</taxon>
        <taxon>Pucciniomycotina</taxon>
        <taxon>Pucciniomycetes</taxon>
        <taxon>Pucciniales</taxon>
        <taxon>Sphaerophragmiaceae</taxon>
        <taxon>Austropuccinia</taxon>
    </lineage>
</organism>
<keyword evidence="3" id="KW-1185">Reference proteome</keyword>
<reference evidence="2" key="1">
    <citation type="submission" date="2021-03" db="EMBL/GenBank/DDBJ databases">
        <title>Draft genome sequence of rust myrtle Austropuccinia psidii MF-1, a brazilian biotype.</title>
        <authorList>
            <person name="Quecine M.C."/>
            <person name="Pachon D.M.R."/>
            <person name="Bonatelli M.L."/>
            <person name="Correr F.H."/>
            <person name="Franceschini L.M."/>
            <person name="Leite T.F."/>
            <person name="Margarido G.R.A."/>
            <person name="Almeida C.A."/>
            <person name="Ferrarezi J.A."/>
            <person name="Labate C.A."/>
        </authorList>
    </citation>
    <scope>NUCLEOTIDE SEQUENCE</scope>
    <source>
        <strain evidence="2">MF-1</strain>
    </source>
</reference>
<gene>
    <name evidence="2" type="ORF">O181_022777</name>
</gene>
<name>A0A9Q3CI80_9BASI</name>
<evidence type="ECO:0000313" key="2">
    <source>
        <dbReference type="EMBL" id="MBW0483062.1"/>
    </source>
</evidence>
<dbReference type="AlphaFoldDB" id="A0A9Q3CI80"/>
<sequence>MPKEYDLNSHSQCQIFTPTTPTPNLTPPSHPTDQEIPNGQSSHTLWATTPPGSTFKARKIITNKVVSSSQSLLTNTPLGGLPADDIGLGKTIQAIALIGTSKERIITTLHCSMPTTVNHQLAIRNDQACSGWSTPSQHLPWPHSSLILQGHHLTI</sequence>
<evidence type="ECO:0000313" key="3">
    <source>
        <dbReference type="Proteomes" id="UP000765509"/>
    </source>
</evidence>
<dbReference type="Proteomes" id="UP000765509">
    <property type="component" value="Unassembled WGS sequence"/>
</dbReference>
<comment type="caution">
    <text evidence="2">The sequence shown here is derived from an EMBL/GenBank/DDBJ whole genome shotgun (WGS) entry which is preliminary data.</text>
</comment>
<protein>
    <recommendedName>
        <fullName evidence="4">SNF2 N-terminal domain-containing protein</fullName>
    </recommendedName>
</protein>
<feature type="compositionally biased region" description="Pro residues" evidence="1">
    <location>
        <begin position="20"/>
        <end position="30"/>
    </location>
</feature>
<dbReference type="Gene3D" id="3.40.50.10810">
    <property type="entry name" value="Tandem AAA-ATPase domain"/>
    <property type="match status" value="1"/>
</dbReference>
<dbReference type="OrthoDB" id="2801544at2759"/>
<proteinExistence type="predicted"/>
<dbReference type="InterPro" id="IPR038718">
    <property type="entry name" value="SNF2-like_sf"/>
</dbReference>
<evidence type="ECO:0000256" key="1">
    <source>
        <dbReference type="SAM" id="MobiDB-lite"/>
    </source>
</evidence>
<accession>A0A9Q3CI80</accession>
<feature type="compositionally biased region" description="Polar residues" evidence="1">
    <location>
        <begin position="35"/>
        <end position="49"/>
    </location>
</feature>